<evidence type="ECO:0000313" key="1">
    <source>
        <dbReference type="EMBL" id="QKS24597.1"/>
    </source>
</evidence>
<accession>A0AAP9T0A0</accession>
<evidence type="ECO:0008006" key="3">
    <source>
        <dbReference type="Google" id="ProtNLM"/>
    </source>
</evidence>
<evidence type="ECO:0000313" key="2">
    <source>
        <dbReference type="Proteomes" id="UP000509761"/>
    </source>
</evidence>
<protein>
    <recommendedName>
        <fullName evidence="3">HK97 gp10 family phage protein</fullName>
    </recommendedName>
</protein>
<dbReference type="RefSeq" id="WP_174788209.1">
    <property type="nucleotide sequence ID" value="NZ_CP054580.1"/>
</dbReference>
<dbReference type="InterPro" id="IPR010064">
    <property type="entry name" value="HK97-gp10_tail"/>
</dbReference>
<dbReference type="EMBL" id="CP054580">
    <property type="protein sequence ID" value="QKS24597.1"/>
    <property type="molecule type" value="Genomic_DNA"/>
</dbReference>
<sequence length="149" mass="16562">MSSNGNLKNLNGTRDVLARLSELKETQIVTATRTAGRKAMQIVADDAVRTASSFDDPDTDVSIADNIAIRTSYSRVTGDLTIKVGVLGGARYRRGDKEKGIPSHWRYVEFGTEHTAAQPFMRPAMDNNQQQVFQTFMNELRAGISRRLK</sequence>
<organism evidence="1 2">
    <name type="scientific">Vreelandella titanicae</name>
    <dbReference type="NCBI Taxonomy" id="664683"/>
    <lineage>
        <taxon>Bacteria</taxon>
        <taxon>Pseudomonadati</taxon>
        <taxon>Pseudomonadota</taxon>
        <taxon>Gammaproteobacteria</taxon>
        <taxon>Oceanospirillales</taxon>
        <taxon>Halomonadaceae</taxon>
        <taxon>Vreelandella</taxon>
    </lineage>
</organism>
<reference evidence="1 2" key="1">
    <citation type="submission" date="2019-12" db="EMBL/GenBank/DDBJ databases">
        <title>Genome sequencing and assembly of endphytes of Porphyra tenera.</title>
        <authorList>
            <person name="Park J.M."/>
            <person name="Shin R."/>
            <person name="Jo S.H."/>
        </authorList>
    </citation>
    <scope>NUCLEOTIDE SEQUENCE [LARGE SCALE GENOMIC DNA]</scope>
    <source>
        <strain evidence="1 2">GPM3</strain>
    </source>
</reference>
<proteinExistence type="predicted"/>
<dbReference type="Proteomes" id="UP000509761">
    <property type="component" value="Chromosome"/>
</dbReference>
<dbReference type="AlphaFoldDB" id="A0AAP9T0A0"/>
<name>A0AAP9T0A0_9GAMM</name>
<gene>
    <name evidence="1" type="ORF">FX987_02379</name>
</gene>
<keyword evidence="2" id="KW-1185">Reference proteome</keyword>
<dbReference type="Pfam" id="PF04883">
    <property type="entry name" value="HK97-gp10_like"/>
    <property type="match status" value="1"/>
</dbReference>
<dbReference type="NCBIfam" id="TIGR01725">
    <property type="entry name" value="phge_HK97_gp10"/>
    <property type="match status" value="1"/>
</dbReference>